<feature type="compositionally biased region" description="Basic and acidic residues" evidence="1">
    <location>
        <begin position="102"/>
        <end position="115"/>
    </location>
</feature>
<name>A0A2G8LAL8_STIJA</name>
<dbReference type="EMBL" id="MRZV01000150">
    <property type="protein sequence ID" value="PIK57200.1"/>
    <property type="molecule type" value="Genomic_DNA"/>
</dbReference>
<reference evidence="2 3" key="1">
    <citation type="journal article" date="2017" name="PLoS Biol.">
        <title>The sea cucumber genome provides insights into morphological evolution and visceral regeneration.</title>
        <authorList>
            <person name="Zhang X."/>
            <person name="Sun L."/>
            <person name="Yuan J."/>
            <person name="Sun Y."/>
            <person name="Gao Y."/>
            <person name="Zhang L."/>
            <person name="Li S."/>
            <person name="Dai H."/>
            <person name="Hamel J.F."/>
            <person name="Liu C."/>
            <person name="Yu Y."/>
            <person name="Liu S."/>
            <person name="Lin W."/>
            <person name="Guo K."/>
            <person name="Jin S."/>
            <person name="Xu P."/>
            <person name="Storey K.B."/>
            <person name="Huan P."/>
            <person name="Zhang T."/>
            <person name="Zhou Y."/>
            <person name="Zhang J."/>
            <person name="Lin C."/>
            <person name="Li X."/>
            <person name="Xing L."/>
            <person name="Huo D."/>
            <person name="Sun M."/>
            <person name="Wang L."/>
            <person name="Mercier A."/>
            <person name="Li F."/>
            <person name="Yang H."/>
            <person name="Xiang J."/>
        </authorList>
    </citation>
    <scope>NUCLEOTIDE SEQUENCE [LARGE SCALE GENOMIC DNA]</scope>
    <source>
        <strain evidence="2">Shaxun</strain>
        <tissue evidence="2">Muscle</tissue>
    </source>
</reference>
<dbReference type="STRING" id="307972.A0A2G8LAL8"/>
<feature type="compositionally biased region" description="Low complexity" evidence="1">
    <location>
        <begin position="144"/>
        <end position="159"/>
    </location>
</feature>
<protein>
    <submittedName>
        <fullName evidence="2">Uncharacterized protein</fullName>
    </submittedName>
</protein>
<organism evidence="2 3">
    <name type="scientific">Stichopus japonicus</name>
    <name type="common">Sea cucumber</name>
    <dbReference type="NCBI Taxonomy" id="307972"/>
    <lineage>
        <taxon>Eukaryota</taxon>
        <taxon>Metazoa</taxon>
        <taxon>Echinodermata</taxon>
        <taxon>Eleutherozoa</taxon>
        <taxon>Echinozoa</taxon>
        <taxon>Holothuroidea</taxon>
        <taxon>Aspidochirotacea</taxon>
        <taxon>Aspidochirotida</taxon>
        <taxon>Stichopodidae</taxon>
        <taxon>Apostichopus</taxon>
    </lineage>
</organism>
<feature type="compositionally biased region" description="Pro residues" evidence="1">
    <location>
        <begin position="132"/>
        <end position="143"/>
    </location>
</feature>
<dbReference type="PANTHER" id="PTHR35170">
    <property type="entry name" value="PROTEIN DD3-3"/>
    <property type="match status" value="1"/>
</dbReference>
<gene>
    <name evidence="2" type="ORF">BSL78_05899</name>
</gene>
<dbReference type="InterPro" id="IPR053320">
    <property type="entry name" value="Protein_DD3-3_O-glyco"/>
</dbReference>
<evidence type="ECO:0000313" key="3">
    <source>
        <dbReference type="Proteomes" id="UP000230750"/>
    </source>
</evidence>
<evidence type="ECO:0000256" key="1">
    <source>
        <dbReference type="SAM" id="MobiDB-lite"/>
    </source>
</evidence>
<evidence type="ECO:0000313" key="2">
    <source>
        <dbReference type="EMBL" id="PIK57200.1"/>
    </source>
</evidence>
<comment type="caution">
    <text evidence="2">The sequence shown here is derived from an EMBL/GenBank/DDBJ whole genome shotgun (WGS) entry which is preliminary data.</text>
</comment>
<dbReference type="Proteomes" id="UP000230750">
    <property type="component" value="Unassembled WGS sequence"/>
</dbReference>
<feature type="region of interest" description="Disordered" evidence="1">
    <location>
        <begin position="102"/>
        <end position="169"/>
    </location>
</feature>
<sequence length="211" mass="23896">MALRSDQFRGELSELDDAGTYFDAKPTKVTETGHFHYMCTRNNNFSNRSQKGRIVCTNEVVMYQAIGWTGGTISSENSEVVFEQGTLSQLYDIRLEEWENGRGKRRSWRSEERRRSPATSTSVNSSCCTPPRRSPPTTPPSPCPSDTRAIRATSRSTTASRRRSPPGPRWTIRWRAAWSGWTCHREGRTWCGVITPSGRSWVSSSPPWQSS</sequence>
<dbReference type="PANTHER" id="PTHR35170:SF1">
    <property type="entry name" value="PROTEIN DD3-3"/>
    <property type="match status" value="1"/>
</dbReference>
<accession>A0A2G8LAL8</accession>
<keyword evidence="3" id="KW-1185">Reference proteome</keyword>
<proteinExistence type="predicted"/>
<dbReference type="AlphaFoldDB" id="A0A2G8LAL8"/>